<dbReference type="RefSeq" id="WP_211599047.1">
    <property type="nucleotide sequence ID" value="NZ_JAGRQI010000020.1"/>
</dbReference>
<evidence type="ECO:0000313" key="2">
    <source>
        <dbReference type="Proteomes" id="UP001230466"/>
    </source>
</evidence>
<evidence type="ECO:0000313" key="1">
    <source>
        <dbReference type="EMBL" id="MDP8186200.1"/>
    </source>
</evidence>
<dbReference type="AlphaFoldDB" id="A0AAW8CMA8"/>
<dbReference type="EMBL" id="JASAYJ010000001">
    <property type="protein sequence ID" value="MDP8186200.1"/>
    <property type="molecule type" value="Genomic_DNA"/>
</dbReference>
<protein>
    <submittedName>
        <fullName evidence="1">DUF535 family protein</fullName>
    </submittedName>
</protein>
<dbReference type="Proteomes" id="UP001230466">
    <property type="component" value="Unassembled WGS sequence"/>
</dbReference>
<dbReference type="PANTHER" id="PTHR38785">
    <property type="entry name" value="HOMOLOG OF VIRK"/>
    <property type="match status" value="1"/>
</dbReference>
<organism evidence="1 2">
    <name type="scientific">Pasteurella atlantica</name>
    <dbReference type="NCBI Taxonomy" id="2827233"/>
    <lineage>
        <taxon>Bacteria</taxon>
        <taxon>Pseudomonadati</taxon>
        <taxon>Pseudomonadota</taxon>
        <taxon>Gammaproteobacteria</taxon>
        <taxon>Pasteurellales</taxon>
        <taxon>Pasteurellaceae</taxon>
        <taxon>Pasteurella</taxon>
    </lineage>
</organism>
<proteinExistence type="predicted"/>
<accession>A0AAW8CMA8</accession>
<dbReference type="InterPro" id="IPR007488">
    <property type="entry name" value="DUF535"/>
</dbReference>
<name>A0AAW8CMA8_9PAST</name>
<dbReference type="GO" id="GO:0006974">
    <property type="term" value="P:DNA damage response"/>
    <property type="evidence" value="ECO:0007669"/>
    <property type="project" value="TreeGrafter"/>
</dbReference>
<dbReference type="Pfam" id="PF04393">
    <property type="entry name" value="DUF535"/>
    <property type="match status" value="1"/>
</dbReference>
<gene>
    <name evidence="1" type="ORF">QJU78_00175</name>
</gene>
<comment type="caution">
    <text evidence="1">The sequence shown here is derived from an EMBL/GenBank/DDBJ whole genome shotgun (WGS) entry which is preliminary data.</text>
</comment>
<sequence length="295" mass="35233">MLEKRIFSHFPNAVEMYIQNGDKRVLKRCRNILRYFFARIYCGKKTAIMVDFLNQNQQWARLFQKDIWRFNALLFKYADKRFSVKQRLDAICHNFEEMDTQIKELNCQKLVELGTIKLVQLDEEFSLNLDIYDIDPFEGFFALSLVDSNQCHLYNASFTFLNKNQLLITCGQGPKGVKAQDIVRNLTKKLHGIRPMYLLVEAFRLLAQGMNKELMGIPLKYQVKKRCYGSQKVYFDYNTFWQENEATLINGYWQLSSQITRRDLNEVIAKKRSMYRKRYAMFDWMETEIMKEIKV</sequence>
<reference evidence="1" key="1">
    <citation type="journal article" date="2023" name="Front. Microbiol.">
        <title>Phylogeography and host specificity of Pasteurellaceae pathogenic to sea-farmed fish in the north-east Atlantic.</title>
        <authorList>
            <person name="Gulla S."/>
            <person name="Colquhoun D.J."/>
            <person name="Olsen A.B."/>
            <person name="Spilsberg B."/>
            <person name="Lagesen K."/>
            <person name="Aakesson C.P."/>
            <person name="Strom S."/>
            <person name="Manji F."/>
            <person name="Birkbeck T.H."/>
            <person name="Nilsen H.K."/>
        </authorList>
    </citation>
    <scope>NUCLEOTIDE SEQUENCE</scope>
    <source>
        <strain evidence="1">VIB1234</strain>
    </source>
</reference>
<dbReference type="PANTHER" id="PTHR38785:SF1">
    <property type="entry name" value="HOMOLOG OF VIRK"/>
    <property type="match status" value="1"/>
</dbReference>